<protein>
    <recommendedName>
        <fullName evidence="1">GGDEF domain-containing protein</fullName>
    </recommendedName>
</protein>
<feature type="domain" description="GGDEF" evidence="1">
    <location>
        <begin position="79"/>
        <end position="209"/>
    </location>
</feature>
<dbReference type="InterPro" id="IPR029787">
    <property type="entry name" value="Nucleotide_cyclase"/>
</dbReference>
<dbReference type="STRING" id="159449.B4N89_45175"/>
<gene>
    <name evidence="2" type="ORF">B4N89_45175</name>
</gene>
<dbReference type="EMBL" id="MWQN01000005">
    <property type="protein sequence ID" value="OPC76684.1"/>
    <property type="molecule type" value="Genomic_DNA"/>
</dbReference>
<dbReference type="Pfam" id="PF00990">
    <property type="entry name" value="GGDEF"/>
    <property type="match status" value="1"/>
</dbReference>
<dbReference type="Gene3D" id="3.30.70.270">
    <property type="match status" value="1"/>
</dbReference>
<dbReference type="GO" id="GO:0052621">
    <property type="term" value="F:diguanylate cyclase activity"/>
    <property type="evidence" value="ECO:0007669"/>
    <property type="project" value="TreeGrafter"/>
</dbReference>
<dbReference type="SMART" id="SM00267">
    <property type="entry name" value="GGDEF"/>
    <property type="match status" value="1"/>
</dbReference>
<dbReference type="PANTHER" id="PTHR45138">
    <property type="entry name" value="REGULATORY COMPONENTS OF SENSORY TRANSDUCTION SYSTEM"/>
    <property type="match status" value="1"/>
</dbReference>
<evidence type="ECO:0000313" key="2">
    <source>
        <dbReference type="EMBL" id="OPC76684.1"/>
    </source>
</evidence>
<dbReference type="CDD" id="cd01949">
    <property type="entry name" value="GGDEF"/>
    <property type="match status" value="1"/>
</dbReference>
<keyword evidence="3" id="KW-1185">Reference proteome</keyword>
<accession>A0A1T3NIN4</accession>
<dbReference type="GO" id="GO:0005886">
    <property type="term" value="C:plasma membrane"/>
    <property type="evidence" value="ECO:0007669"/>
    <property type="project" value="TreeGrafter"/>
</dbReference>
<dbReference type="InterPro" id="IPR000160">
    <property type="entry name" value="GGDEF_dom"/>
</dbReference>
<dbReference type="PANTHER" id="PTHR45138:SF9">
    <property type="entry name" value="DIGUANYLATE CYCLASE DGCM-RELATED"/>
    <property type="match status" value="1"/>
</dbReference>
<dbReference type="SUPFAM" id="SSF55073">
    <property type="entry name" value="Nucleotide cyclase"/>
    <property type="match status" value="1"/>
</dbReference>
<dbReference type="NCBIfam" id="TIGR00254">
    <property type="entry name" value="GGDEF"/>
    <property type="match status" value="1"/>
</dbReference>
<dbReference type="AlphaFoldDB" id="A0A1T3NIN4"/>
<name>A0A1T3NIN4_9ACTN</name>
<organism evidence="2 3">
    <name type="scientific">Embleya scabrispora</name>
    <dbReference type="NCBI Taxonomy" id="159449"/>
    <lineage>
        <taxon>Bacteria</taxon>
        <taxon>Bacillati</taxon>
        <taxon>Actinomycetota</taxon>
        <taxon>Actinomycetes</taxon>
        <taxon>Kitasatosporales</taxon>
        <taxon>Streptomycetaceae</taxon>
        <taxon>Embleya</taxon>
    </lineage>
</organism>
<reference evidence="2 3" key="1">
    <citation type="submission" date="2017-03" db="EMBL/GenBank/DDBJ databases">
        <title>Draft genome sequence of Streptomyces scabrisporus NF3, endophyte isolated from Amphipterygium adstringens.</title>
        <authorList>
            <person name="Vazquez M."/>
            <person name="Ceapa C.D."/>
            <person name="Rodriguez Luna D."/>
            <person name="Sanchez Esquivel S."/>
        </authorList>
    </citation>
    <scope>NUCLEOTIDE SEQUENCE [LARGE SCALE GENOMIC DNA]</scope>
    <source>
        <strain evidence="2 3">NF3</strain>
    </source>
</reference>
<proteinExistence type="predicted"/>
<sequence length="209" mass="23117">MHGATVPLVFLVVLVCASWAVHAWHYTARERDLNSSIRRLETSLHRARHCPLTGLITRDGFELAAADLIAQTTRRRDASCTYVGLVDADYLKRTNDRHGHAGGDAHLRAIADRLRAFCGSDGIAGRIGGDEFAVVVTLDPVDAGPRIRELKRALSQPVTHGERVLDVTASVGFCNAHRARVPLSLSDALQAADMKMYEFKPSKRRRRRT</sequence>
<evidence type="ECO:0000259" key="1">
    <source>
        <dbReference type="PROSITE" id="PS50887"/>
    </source>
</evidence>
<dbReference type="Proteomes" id="UP000190037">
    <property type="component" value="Unassembled WGS sequence"/>
</dbReference>
<dbReference type="InterPro" id="IPR043128">
    <property type="entry name" value="Rev_trsase/Diguanyl_cyclase"/>
</dbReference>
<dbReference type="InterPro" id="IPR050469">
    <property type="entry name" value="Diguanylate_Cyclase"/>
</dbReference>
<dbReference type="PROSITE" id="PS50887">
    <property type="entry name" value="GGDEF"/>
    <property type="match status" value="1"/>
</dbReference>
<comment type="caution">
    <text evidence="2">The sequence shown here is derived from an EMBL/GenBank/DDBJ whole genome shotgun (WGS) entry which is preliminary data.</text>
</comment>
<dbReference type="GO" id="GO:0043709">
    <property type="term" value="P:cell adhesion involved in single-species biofilm formation"/>
    <property type="evidence" value="ECO:0007669"/>
    <property type="project" value="TreeGrafter"/>
</dbReference>
<dbReference type="GO" id="GO:1902201">
    <property type="term" value="P:negative regulation of bacterial-type flagellum-dependent cell motility"/>
    <property type="evidence" value="ECO:0007669"/>
    <property type="project" value="TreeGrafter"/>
</dbReference>
<evidence type="ECO:0000313" key="3">
    <source>
        <dbReference type="Proteomes" id="UP000190037"/>
    </source>
</evidence>